<protein>
    <recommendedName>
        <fullName evidence="2">Porin domain-containing protein</fullName>
    </recommendedName>
</protein>
<accession>A0A382JJ12</accession>
<evidence type="ECO:0008006" key="2">
    <source>
        <dbReference type="Google" id="ProtNLM"/>
    </source>
</evidence>
<dbReference type="AlphaFoldDB" id="A0A382JJ12"/>
<feature type="non-terminal residue" evidence="1">
    <location>
        <position position="1"/>
    </location>
</feature>
<reference evidence="1" key="1">
    <citation type="submission" date="2018-05" db="EMBL/GenBank/DDBJ databases">
        <authorList>
            <person name="Lanie J.A."/>
            <person name="Ng W.-L."/>
            <person name="Kazmierczak K.M."/>
            <person name="Andrzejewski T.M."/>
            <person name="Davidsen T.M."/>
            <person name="Wayne K.J."/>
            <person name="Tettelin H."/>
            <person name="Glass J.I."/>
            <person name="Rusch D."/>
            <person name="Podicherti R."/>
            <person name="Tsui H.-C.T."/>
            <person name="Winkler M.E."/>
        </authorList>
    </citation>
    <scope>NUCLEOTIDE SEQUENCE</scope>
</reference>
<proteinExistence type="predicted"/>
<sequence length="50" mass="5877">VDIFGYYESEYDHIQLANKSYNFGYNKLRVDLESRPSDQVMIAGNINFQL</sequence>
<name>A0A382JJ12_9ZZZZ</name>
<dbReference type="EMBL" id="UINC01074294">
    <property type="protein sequence ID" value="SVC11332.1"/>
    <property type="molecule type" value="Genomic_DNA"/>
</dbReference>
<evidence type="ECO:0000313" key="1">
    <source>
        <dbReference type="EMBL" id="SVC11332.1"/>
    </source>
</evidence>
<feature type="non-terminal residue" evidence="1">
    <location>
        <position position="50"/>
    </location>
</feature>
<gene>
    <name evidence="1" type="ORF">METZ01_LOCUS264186</name>
</gene>
<organism evidence="1">
    <name type="scientific">marine metagenome</name>
    <dbReference type="NCBI Taxonomy" id="408172"/>
    <lineage>
        <taxon>unclassified sequences</taxon>
        <taxon>metagenomes</taxon>
        <taxon>ecological metagenomes</taxon>
    </lineage>
</organism>